<dbReference type="AlphaFoldDB" id="A0A845A7D3"/>
<name>A0A845A7D3_9SPHN</name>
<feature type="domain" description="GAF" evidence="1">
    <location>
        <begin position="66"/>
        <end position="199"/>
    </location>
</feature>
<dbReference type="SUPFAM" id="SSF55781">
    <property type="entry name" value="GAF domain-like"/>
    <property type="match status" value="1"/>
</dbReference>
<dbReference type="Gene3D" id="3.30.450.40">
    <property type="match status" value="1"/>
</dbReference>
<evidence type="ECO:0000259" key="2">
    <source>
        <dbReference type="Pfam" id="PF02954"/>
    </source>
</evidence>
<dbReference type="InterPro" id="IPR029016">
    <property type="entry name" value="GAF-like_dom_sf"/>
</dbReference>
<proteinExistence type="predicted"/>
<dbReference type="InterPro" id="IPR009057">
    <property type="entry name" value="Homeodomain-like_sf"/>
</dbReference>
<dbReference type="PRINTS" id="PR01590">
    <property type="entry name" value="HTHFIS"/>
</dbReference>
<comment type="caution">
    <text evidence="3">The sequence shown here is derived from an EMBL/GenBank/DDBJ whole genome shotgun (WGS) entry which is preliminary data.</text>
</comment>
<dbReference type="GO" id="GO:0043565">
    <property type="term" value="F:sequence-specific DNA binding"/>
    <property type="evidence" value="ECO:0007669"/>
    <property type="project" value="InterPro"/>
</dbReference>
<gene>
    <name evidence="3" type="ORF">GRI39_05995</name>
</gene>
<dbReference type="Proteomes" id="UP000460561">
    <property type="component" value="Unassembled WGS sequence"/>
</dbReference>
<dbReference type="OrthoDB" id="9805953at2"/>
<dbReference type="SUPFAM" id="SSF46689">
    <property type="entry name" value="Homeodomain-like"/>
    <property type="match status" value="1"/>
</dbReference>
<accession>A0A845A7D3</accession>
<dbReference type="InterPro" id="IPR003018">
    <property type="entry name" value="GAF"/>
</dbReference>
<dbReference type="RefSeq" id="WP_160738812.1">
    <property type="nucleotide sequence ID" value="NZ_WTYQ01000002.1"/>
</dbReference>
<dbReference type="Pfam" id="PF01590">
    <property type="entry name" value="GAF"/>
    <property type="match status" value="1"/>
</dbReference>
<evidence type="ECO:0000259" key="1">
    <source>
        <dbReference type="Pfam" id="PF01590"/>
    </source>
</evidence>
<evidence type="ECO:0000313" key="3">
    <source>
        <dbReference type="EMBL" id="MXP25594.1"/>
    </source>
</evidence>
<keyword evidence="4" id="KW-1185">Reference proteome</keyword>
<reference evidence="3 4" key="1">
    <citation type="submission" date="2019-12" db="EMBL/GenBank/DDBJ databases">
        <title>Genomic-based taxomic classification of the family Erythrobacteraceae.</title>
        <authorList>
            <person name="Xu L."/>
        </authorList>
    </citation>
    <scope>NUCLEOTIDE SEQUENCE [LARGE SCALE GENOMIC DNA]</scope>
    <source>
        <strain evidence="3 4">DSM 18604</strain>
    </source>
</reference>
<dbReference type="InterPro" id="IPR002197">
    <property type="entry name" value="HTH_Fis"/>
</dbReference>
<evidence type="ECO:0000313" key="4">
    <source>
        <dbReference type="Proteomes" id="UP000460561"/>
    </source>
</evidence>
<protein>
    <submittedName>
        <fullName evidence="3">GAF domain-containing protein</fullName>
    </submittedName>
</protein>
<feature type="domain" description="DNA binding HTH" evidence="2">
    <location>
        <begin position="273"/>
        <end position="311"/>
    </location>
</feature>
<organism evidence="3 4">
    <name type="scientific">Altericroceibacterium indicum</name>
    <dbReference type="NCBI Taxonomy" id="374177"/>
    <lineage>
        <taxon>Bacteria</taxon>
        <taxon>Pseudomonadati</taxon>
        <taxon>Pseudomonadota</taxon>
        <taxon>Alphaproteobacteria</taxon>
        <taxon>Sphingomonadales</taxon>
        <taxon>Erythrobacteraceae</taxon>
        <taxon>Altericroceibacterium</taxon>
    </lineage>
</organism>
<dbReference type="EMBL" id="WTYQ01000002">
    <property type="protein sequence ID" value="MXP25594.1"/>
    <property type="molecule type" value="Genomic_DNA"/>
</dbReference>
<sequence length="319" mass="34262">MTIQHHSDTVFQTVRSPSSAAVSHVAASWCRSALHHGLDPDQQRLPERVDGKTLAVLRQSHELLLAAANPVLDQTFRSVGRSGCGVVLSDASGIIMERRTSAGDEGDFTHVGLSEGACWGEAAEGTNGIGTCLFEGKPVIIHRDQHFASRNIGISCMDAPVHDPHGRLIAALDISSCRDDHGPAMVEMIAALVRGAAQRIERDYFCRHFADSKIVLLAEDETHGAALLATDRDDLVIGASRAARLRLGLDDAMLREPHPLQQLLGTGQAPSFEDGDRSVLRRALAQANGNASKAAKILGIGRATLYRRMARAGLRHSAE</sequence>
<dbReference type="Gene3D" id="1.10.10.60">
    <property type="entry name" value="Homeodomain-like"/>
    <property type="match status" value="1"/>
</dbReference>
<dbReference type="Pfam" id="PF02954">
    <property type="entry name" value="HTH_8"/>
    <property type="match status" value="1"/>
</dbReference>